<comment type="caution">
    <text evidence="3">The sequence shown here is derived from an EMBL/GenBank/DDBJ whole genome shotgun (WGS) entry which is preliminary data.</text>
</comment>
<gene>
    <name evidence="3" type="ORF">DEO23_04770</name>
</gene>
<feature type="transmembrane region" description="Helical" evidence="2">
    <location>
        <begin position="316"/>
        <end position="339"/>
    </location>
</feature>
<reference evidence="3 4" key="1">
    <citation type="submission" date="2018-05" db="EMBL/GenBank/DDBJ databases">
        <title>Brachybacterium sp. M1HQ-2T, whole genome shotgun sequence.</title>
        <authorList>
            <person name="Tuo L."/>
        </authorList>
    </citation>
    <scope>NUCLEOTIDE SEQUENCE [LARGE SCALE GENOMIC DNA]</scope>
    <source>
        <strain evidence="3 4">M1HQ-2</strain>
    </source>
</reference>
<protein>
    <submittedName>
        <fullName evidence="3">Uncharacterized protein</fullName>
    </submittedName>
</protein>
<keyword evidence="4" id="KW-1185">Reference proteome</keyword>
<keyword evidence="2" id="KW-1133">Transmembrane helix</keyword>
<keyword evidence="2" id="KW-0812">Transmembrane</keyword>
<feature type="transmembrane region" description="Helical" evidence="2">
    <location>
        <begin position="150"/>
        <end position="170"/>
    </location>
</feature>
<feature type="transmembrane region" description="Helical" evidence="2">
    <location>
        <begin position="405"/>
        <end position="426"/>
    </location>
</feature>
<dbReference type="AlphaFoldDB" id="A0A2U2RKA0"/>
<accession>A0A2U2RKA0</accession>
<feature type="transmembrane region" description="Helical" evidence="2">
    <location>
        <begin position="46"/>
        <end position="67"/>
    </location>
</feature>
<evidence type="ECO:0000256" key="1">
    <source>
        <dbReference type="SAM" id="MobiDB-lite"/>
    </source>
</evidence>
<sequence>MHPGSAPPLQDLDPPRRLPPTDPAAVLPEEYLVDSRRALLRTLVRACWAPALILWGLWLCLVVLYVLGAAPTYWALSLLAALGSPHALRQAMVVTGFSSGGLLLAVIAVPLLATALSLLLLSLSAALVGRVRPREHLSETSFQRSVAQRAALPLIAPAHGTIALLVLAVICRAPLHWRALSAGALSMLAIGIGLTLLAGLALRRWYSAPRVLHCPAPAALETAAMIGPHEERPGAAHRLLAQDRRHLPPADDDLGPGAGLRALTVTGRAWMRFVVPAGLALAWLVFALTDVVVLFGRIAETSAWQQSSPSALPWQLLAVAVPLGGITVCALAIAPLVALRLARPHRRRVTDQRTYRSWSDRVQVNPWEGAVATWTGTLHAGIALTAVIVLGLALGLGGVLTAVGWVWLVLDVLVLVPLIGLAGTWAMRHHLRYVIYGPAGRYMRRRTPTALVAPLLGTREERAQDPVVIAEIRRRREATASEHDLRPLVAAPDAGVPGVPSGSDAGTGAGRQATGDPLALPDFGAQGGPSAGSARQRGSGHAVPTSTTELREP</sequence>
<name>A0A2U2RKA0_9MICO</name>
<feature type="transmembrane region" description="Helical" evidence="2">
    <location>
        <begin position="378"/>
        <end position="399"/>
    </location>
</feature>
<evidence type="ECO:0000256" key="2">
    <source>
        <dbReference type="SAM" id="Phobius"/>
    </source>
</evidence>
<feature type="region of interest" description="Disordered" evidence="1">
    <location>
        <begin position="480"/>
        <end position="553"/>
    </location>
</feature>
<keyword evidence="2" id="KW-0472">Membrane</keyword>
<evidence type="ECO:0000313" key="3">
    <source>
        <dbReference type="EMBL" id="PWH06302.1"/>
    </source>
</evidence>
<organism evidence="3 4">
    <name type="scientific">Brachybacterium endophyticum</name>
    <dbReference type="NCBI Taxonomy" id="2182385"/>
    <lineage>
        <taxon>Bacteria</taxon>
        <taxon>Bacillati</taxon>
        <taxon>Actinomycetota</taxon>
        <taxon>Actinomycetes</taxon>
        <taxon>Micrococcales</taxon>
        <taxon>Dermabacteraceae</taxon>
        <taxon>Brachybacterium</taxon>
    </lineage>
</organism>
<feature type="transmembrane region" description="Helical" evidence="2">
    <location>
        <begin position="273"/>
        <end position="296"/>
    </location>
</feature>
<evidence type="ECO:0000313" key="4">
    <source>
        <dbReference type="Proteomes" id="UP000245590"/>
    </source>
</evidence>
<feature type="compositionally biased region" description="Polar residues" evidence="1">
    <location>
        <begin position="544"/>
        <end position="553"/>
    </location>
</feature>
<dbReference type="EMBL" id="QFKX01000002">
    <property type="protein sequence ID" value="PWH06302.1"/>
    <property type="molecule type" value="Genomic_DNA"/>
</dbReference>
<dbReference type="Proteomes" id="UP000245590">
    <property type="component" value="Unassembled WGS sequence"/>
</dbReference>
<feature type="transmembrane region" description="Helical" evidence="2">
    <location>
        <begin position="102"/>
        <end position="129"/>
    </location>
</feature>
<feature type="transmembrane region" description="Helical" evidence="2">
    <location>
        <begin position="182"/>
        <end position="202"/>
    </location>
</feature>
<proteinExistence type="predicted"/>